<dbReference type="AlphaFoldDB" id="A0A197JJE2"/>
<dbReference type="OrthoDB" id="2383359at2759"/>
<organism evidence="4 5">
    <name type="scientific">Linnemannia elongata AG-77</name>
    <dbReference type="NCBI Taxonomy" id="1314771"/>
    <lineage>
        <taxon>Eukaryota</taxon>
        <taxon>Fungi</taxon>
        <taxon>Fungi incertae sedis</taxon>
        <taxon>Mucoromycota</taxon>
        <taxon>Mortierellomycotina</taxon>
        <taxon>Mortierellomycetes</taxon>
        <taxon>Mortierellales</taxon>
        <taxon>Mortierellaceae</taxon>
        <taxon>Linnemannia</taxon>
    </lineage>
</organism>
<dbReference type="Proteomes" id="UP000078512">
    <property type="component" value="Unassembled WGS sequence"/>
</dbReference>
<evidence type="ECO:0000256" key="2">
    <source>
        <dbReference type="SAM" id="Phobius"/>
    </source>
</evidence>
<feature type="chain" id="PRO_5008276000" evidence="3">
    <location>
        <begin position="17"/>
        <end position="161"/>
    </location>
</feature>
<keyword evidence="3" id="KW-0732">Signal</keyword>
<reference evidence="4 5" key="1">
    <citation type="submission" date="2016-05" db="EMBL/GenBank/DDBJ databases">
        <title>Genome sequencing reveals origins of a unique bacterial endosymbiosis in the earliest lineages of terrestrial Fungi.</title>
        <authorList>
            <consortium name="DOE Joint Genome Institute"/>
            <person name="Uehling J."/>
            <person name="Gryganskyi A."/>
            <person name="Hameed K."/>
            <person name="Tschaplinski T."/>
            <person name="Misztal P."/>
            <person name="Wu S."/>
            <person name="Desiro A."/>
            <person name="Vande Pol N."/>
            <person name="Du Z.-Y."/>
            <person name="Zienkiewicz A."/>
            <person name="Zienkiewicz K."/>
            <person name="Morin E."/>
            <person name="Tisserant E."/>
            <person name="Splivallo R."/>
            <person name="Hainaut M."/>
            <person name="Henrissat B."/>
            <person name="Ohm R."/>
            <person name="Kuo A."/>
            <person name="Yan J."/>
            <person name="Lipzen A."/>
            <person name="Nolan M."/>
            <person name="Labutti K."/>
            <person name="Barry K."/>
            <person name="Goldstein A."/>
            <person name="Labbe J."/>
            <person name="Schadt C."/>
            <person name="Tuskan G."/>
            <person name="Grigoriev I."/>
            <person name="Martin F."/>
            <person name="Vilgalys R."/>
            <person name="Bonito G."/>
        </authorList>
    </citation>
    <scope>NUCLEOTIDE SEQUENCE [LARGE SCALE GENOMIC DNA]</scope>
    <source>
        <strain evidence="4 5">AG-77</strain>
    </source>
</reference>
<keyword evidence="2" id="KW-1133">Transmembrane helix</keyword>
<name>A0A197JJE2_9FUNG</name>
<gene>
    <name evidence="4" type="ORF">K457DRAFT_35429</name>
</gene>
<evidence type="ECO:0000256" key="3">
    <source>
        <dbReference type="SAM" id="SignalP"/>
    </source>
</evidence>
<feature type="signal peptide" evidence="3">
    <location>
        <begin position="1"/>
        <end position="16"/>
    </location>
</feature>
<sequence>MARVILLVKNIAVVVAIVVSTSVQSGVQGVPAPTPAIPATGADAAAVMADTASLPSLFPPTIKNTIIITITMLYRASIAFVVATLLLAQLGSATSGDLVISGRHYRKPHGCYAVSSDPALILNNTPVEATGYSEANCQGNTTPIPSGHNGRIPGLKSIHID</sequence>
<feature type="transmembrane region" description="Helical" evidence="2">
    <location>
        <begin position="66"/>
        <end position="88"/>
    </location>
</feature>
<evidence type="ECO:0000313" key="5">
    <source>
        <dbReference type="Proteomes" id="UP000078512"/>
    </source>
</evidence>
<evidence type="ECO:0000256" key="1">
    <source>
        <dbReference type="SAM" id="MobiDB-lite"/>
    </source>
</evidence>
<evidence type="ECO:0000313" key="4">
    <source>
        <dbReference type="EMBL" id="OAQ25093.1"/>
    </source>
</evidence>
<dbReference type="EMBL" id="KV442083">
    <property type="protein sequence ID" value="OAQ25093.1"/>
    <property type="molecule type" value="Genomic_DNA"/>
</dbReference>
<keyword evidence="5" id="KW-1185">Reference proteome</keyword>
<keyword evidence="2" id="KW-0812">Transmembrane</keyword>
<proteinExistence type="predicted"/>
<keyword evidence="2" id="KW-0472">Membrane</keyword>
<feature type="region of interest" description="Disordered" evidence="1">
    <location>
        <begin position="139"/>
        <end position="161"/>
    </location>
</feature>
<accession>A0A197JJE2</accession>
<protein>
    <submittedName>
        <fullName evidence="4">Uncharacterized protein</fullName>
    </submittedName>
</protein>